<sequence>MGGKRKQAQRTKNNARPSSSARSAELLGSSLTQFVGVSGLKDAGLILPSFSLTSDELDSSIDTNFQLVLKKMNKKDSTTKLKALQEFTELCKNSESAMIKTVLPFWPRIYCILATDSDHKVREATHIAHIEVVQKVKRNLAPYLKQLAGAWFTSQYDTYPPAATAATRAFEAAFPANKLIDAIIFCQEEILEYIYDNIIVQTPQTVGVSKNISSEDAEAKYHRIMVSSLQGYALYLKKVPSAYIEKTLEHNAKIITNQKFWKISKAKVASIRSSWFSVISALCQKSPFLLKNESSHVVGSVFGNLDEGDPSVLCTFWEAVLSTITTIEEWWKYINVEKVVLNKLWKILREGGQGNASVIYPNLLPLVSHFPSLPDMTIFYSTFFENLRIGLKYKTAISSRSEAVAISTAFVECLQFVILKNQNDVTLCEKLIRTQLISSIEWSLTEPQAVYKTVFNQIATVVQYWSRNVDNQDVPQYNHYLQYFWKNLESLFQGLLLNLELNFETNAVSDFANRQIELLKSLRQITKSKKQMKVVFTTESHEEQSNSNISKSNSFSESYLSMLDGVILNVCKSYVKFINEKKSRELLQYLYVLLQDFESKKFFEFLNAQVTSSTSNSLLDIFEKLLAQWLKDDQLSSVYVIDLIFLLLKHANVDEKIAILDSLLKISDEQVFSWCLQKSLSFPYKQCPILQKWLKKPEIGAFFVEISKRIVVGKCSPELSLILKQTLEENEDEELFISDQVLQEIINTFVGVLLSPLKYSTTLDVCVRFCAHIAGAIYTEKYKLSHGSSLLLSLFRLSCLTNCVGDSITSDTVWEMKNVWQDVVSMLSKELSLEEFKFLFIEFSDIIEDLVLNRNRKEDFDLGFLVDKIILLVKSIHSGNSLRISDALHLILKRDFLNECEKQVSYLCKKAEYVKGRLSCPYEELAFVEMESEFSVSNYFFWSHLTANIFTTPLPNKGNDDDDDDEEGGGNEELGTKIIEYLSEPEEFVIASIYSIALAKSFVENFKNTKYFEETMQRYISIKQTIKDLIQTGTEQFRDNVEESLCKKTMQEGWIWAEAIHLFYSEIRKKKLGFAYIDLVENYSDEIDSEISVVHLGQVFSESLTYDHVSYDLMPLESVICLRSLLHCDEIDVQIAEVFGKIDKFKADKKFLLQGDSFTWKDYQILIEVIRLMSSIIEQNGDLLSSARWDFTVVAYTTWLENVLKMNNQFKKIELEALLAAMSNLFVAIRKHILYLYKQLPYVAKATIDEWKNLFAADVHRFNIELWLHFVEYYQNEHNVPLRDIPLLQEFGKLLQFLDYNCLFSKKDAKTPKWTKLVEKCCSLLTHPLNTLQLWSYNLLMVLLPGLVDIDSNSVNSNTPHATGLTIEHFKTTLIHTEEIVHSMLLEFRLGEDSCTVQPFTDSYSYTFSYLLLWDVILCLCNLSSTELRYQYADWIKNNDFLTKLLNNLFRLMPTEVLHQNSTKVKPYANLFLEKFSNSYTGSFLSLHIEHMVCWTYYQTLSQLPALVRQWWSVTESKVSQIVERVTSVYVSPTLCSQELSDVIQHEKKFKNMTVKVYPNVREVVAIYTVDEAQMELLITLPPNYPLKVPDIQCNRQICGTSHRQWILQLKTNVLHQNGRIWDGLSLWNNNLDKKFEGVEECYICFAVLHQGTYQLPKLSCSTCRKKFHSACLYKWFSTSNKSTCPICRNLF</sequence>
<evidence type="ECO:0000256" key="17">
    <source>
        <dbReference type="SAM" id="MobiDB-lite"/>
    </source>
</evidence>
<dbReference type="EC" id="2.3.2.27" evidence="5 16"/>
<evidence type="ECO:0000256" key="7">
    <source>
        <dbReference type="ARBA" id="ARBA00022490"/>
    </source>
</evidence>
<dbReference type="InterPro" id="IPR001841">
    <property type="entry name" value="Znf_RING"/>
</dbReference>
<evidence type="ECO:0000256" key="14">
    <source>
        <dbReference type="ARBA" id="ARBA00032366"/>
    </source>
</evidence>
<keyword evidence="10" id="KW-0677">Repeat</keyword>
<dbReference type="InParanoid" id="A0A1W4XRC6"/>
<evidence type="ECO:0000313" key="20">
    <source>
        <dbReference type="RefSeq" id="XP_018335038.1"/>
    </source>
</evidence>
<dbReference type="GO" id="GO:0061630">
    <property type="term" value="F:ubiquitin protein ligase activity"/>
    <property type="evidence" value="ECO:0007669"/>
    <property type="project" value="UniProtKB-UniRule"/>
</dbReference>
<dbReference type="GO" id="GO:0008270">
    <property type="term" value="F:zinc ion binding"/>
    <property type="evidence" value="ECO:0007669"/>
    <property type="project" value="UniProtKB-KW"/>
</dbReference>
<comment type="catalytic activity">
    <reaction evidence="1 16">
        <text>S-ubiquitinyl-[E2 ubiquitin-conjugating enzyme]-L-cysteine + [acceptor protein]-L-lysine = [E2 ubiquitin-conjugating enzyme]-L-cysteine + N(6)-ubiquitinyl-[acceptor protein]-L-lysine.</text>
        <dbReference type="EC" id="2.3.2.27"/>
    </reaction>
</comment>
<evidence type="ECO:0000256" key="5">
    <source>
        <dbReference type="ARBA" id="ARBA00012483"/>
    </source>
</evidence>
<dbReference type="GO" id="GO:0072344">
    <property type="term" value="P:rescue of stalled ribosome"/>
    <property type="evidence" value="ECO:0007669"/>
    <property type="project" value="UniProtKB-UniRule"/>
</dbReference>
<name>A0A1W4XRC6_AGRPL</name>
<dbReference type="Proteomes" id="UP000192223">
    <property type="component" value="Unplaced"/>
</dbReference>
<gene>
    <name evidence="20" type="primary">LOC108743932</name>
</gene>
<evidence type="ECO:0000256" key="9">
    <source>
        <dbReference type="ARBA" id="ARBA00022723"/>
    </source>
</evidence>
<keyword evidence="12 16" id="KW-0833">Ubl conjugation pathway</keyword>
<keyword evidence="8 16" id="KW-0808">Transferase</keyword>
<dbReference type="SMART" id="SM00744">
    <property type="entry name" value="RINGv"/>
    <property type="match status" value="1"/>
</dbReference>
<reference evidence="20" key="1">
    <citation type="submission" date="2025-08" db="UniProtKB">
        <authorList>
            <consortium name="RefSeq"/>
        </authorList>
    </citation>
    <scope>IDENTIFICATION</scope>
    <source>
        <tissue evidence="20">Entire body</tissue>
    </source>
</reference>
<comment type="similarity">
    <text evidence="4 16">Belongs to the LTN1 family.</text>
</comment>
<comment type="pathway">
    <text evidence="3 16">Protein modification; protein ubiquitination.</text>
</comment>
<organism evidence="19 20">
    <name type="scientific">Agrilus planipennis</name>
    <name type="common">Emerald ash borer</name>
    <name type="synonym">Agrilus marcopoli</name>
    <dbReference type="NCBI Taxonomy" id="224129"/>
    <lineage>
        <taxon>Eukaryota</taxon>
        <taxon>Metazoa</taxon>
        <taxon>Ecdysozoa</taxon>
        <taxon>Arthropoda</taxon>
        <taxon>Hexapoda</taxon>
        <taxon>Insecta</taxon>
        <taxon>Pterygota</taxon>
        <taxon>Neoptera</taxon>
        <taxon>Endopterygota</taxon>
        <taxon>Coleoptera</taxon>
        <taxon>Polyphaga</taxon>
        <taxon>Elateriformia</taxon>
        <taxon>Buprestoidea</taxon>
        <taxon>Buprestidae</taxon>
        <taxon>Agrilinae</taxon>
        <taxon>Agrilus</taxon>
    </lineage>
</organism>
<evidence type="ECO:0000259" key="18">
    <source>
        <dbReference type="PROSITE" id="PS50089"/>
    </source>
</evidence>
<dbReference type="GO" id="GO:0005829">
    <property type="term" value="C:cytosol"/>
    <property type="evidence" value="ECO:0007669"/>
    <property type="project" value="UniProtKB-SubCell"/>
</dbReference>
<evidence type="ECO:0000256" key="12">
    <source>
        <dbReference type="ARBA" id="ARBA00022786"/>
    </source>
</evidence>
<evidence type="ECO:0000256" key="13">
    <source>
        <dbReference type="ARBA" id="ARBA00022833"/>
    </source>
</evidence>
<protein>
    <recommendedName>
        <fullName evidence="6 16">E3 ubiquitin-protein ligase listerin</fullName>
        <ecNumber evidence="5 16">2.3.2.27</ecNumber>
    </recommendedName>
    <alternativeName>
        <fullName evidence="14 16">RING-type E3 ubiquitin transferase listerin</fullName>
    </alternativeName>
</protein>
<dbReference type="GO" id="GO:1990112">
    <property type="term" value="C:RQC complex"/>
    <property type="evidence" value="ECO:0007669"/>
    <property type="project" value="UniProtKB-UniRule"/>
</dbReference>
<dbReference type="Gene3D" id="3.30.40.10">
    <property type="entry name" value="Zinc/RING finger domain, C3HC4 (zinc finger)"/>
    <property type="match status" value="1"/>
</dbReference>
<evidence type="ECO:0000256" key="15">
    <source>
        <dbReference type="PROSITE-ProRule" id="PRU00175"/>
    </source>
</evidence>
<dbReference type="InterPro" id="IPR039795">
    <property type="entry name" value="LTN1/Rkr1"/>
</dbReference>
<feature type="domain" description="RING-type" evidence="18">
    <location>
        <begin position="1642"/>
        <end position="1689"/>
    </location>
</feature>
<dbReference type="InterPro" id="IPR011016">
    <property type="entry name" value="Znf_RING-CH"/>
</dbReference>
<proteinExistence type="inferred from homology"/>
<dbReference type="PANTHER" id="PTHR12389">
    <property type="entry name" value="ZINC FINGER PROTEIN 294"/>
    <property type="match status" value="1"/>
</dbReference>
<comment type="subunit">
    <text evidence="16">Component of the ribosome quality control complex (RQC).</text>
</comment>
<dbReference type="GeneID" id="108743932"/>
<accession>A0A1W4XRC6</accession>
<keyword evidence="9 16" id="KW-0479">Metal-binding</keyword>
<dbReference type="InterPro" id="IPR039804">
    <property type="entry name" value="RING-CH-C4HC3_LTN1"/>
</dbReference>
<dbReference type="InterPro" id="IPR054477">
    <property type="entry name" value="LTN1_E3_ligase_6th"/>
</dbReference>
<dbReference type="Pfam" id="PF23009">
    <property type="entry name" value="UBC_like"/>
    <property type="match status" value="1"/>
</dbReference>
<dbReference type="InterPro" id="IPR016024">
    <property type="entry name" value="ARM-type_fold"/>
</dbReference>
<dbReference type="FunFam" id="3.30.40.10:FF:000038">
    <property type="entry name" value="E3 ubiquitin-protein ligase listerin"/>
    <property type="match status" value="1"/>
</dbReference>
<dbReference type="CTD" id="26046"/>
<dbReference type="STRING" id="224129.A0A1W4XRC6"/>
<dbReference type="FunCoup" id="A0A1W4XRC6">
    <property type="interactions" value="2037"/>
</dbReference>
<evidence type="ECO:0000256" key="10">
    <source>
        <dbReference type="ARBA" id="ARBA00022737"/>
    </source>
</evidence>
<evidence type="ECO:0000256" key="6">
    <source>
        <dbReference type="ARBA" id="ARBA00017157"/>
    </source>
</evidence>
<dbReference type="InterPro" id="IPR011989">
    <property type="entry name" value="ARM-like"/>
</dbReference>
<dbReference type="GO" id="GO:0043023">
    <property type="term" value="F:ribosomal large subunit binding"/>
    <property type="evidence" value="ECO:0007669"/>
    <property type="project" value="TreeGrafter"/>
</dbReference>
<dbReference type="PROSITE" id="PS50089">
    <property type="entry name" value="ZF_RING_2"/>
    <property type="match status" value="1"/>
</dbReference>
<evidence type="ECO:0000256" key="4">
    <source>
        <dbReference type="ARBA" id="ARBA00007997"/>
    </source>
</evidence>
<evidence type="ECO:0000313" key="19">
    <source>
        <dbReference type="Proteomes" id="UP000192223"/>
    </source>
</evidence>
<keyword evidence="11 15" id="KW-0863">Zinc-finger</keyword>
<dbReference type="PANTHER" id="PTHR12389:SF0">
    <property type="entry name" value="E3 UBIQUITIN-PROTEIN LIGASE LISTERIN"/>
    <property type="match status" value="1"/>
</dbReference>
<dbReference type="InterPro" id="IPR054478">
    <property type="entry name" value="LTN1_UBC"/>
</dbReference>
<dbReference type="GO" id="GO:1990116">
    <property type="term" value="P:ribosome-associated ubiquitin-dependent protein catabolic process"/>
    <property type="evidence" value="ECO:0007669"/>
    <property type="project" value="UniProtKB-UniRule"/>
</dbReference>
<dbReference type="InterPro" id="IPR054476">
    <property type="entry name" value="Ltn1_N"/>
</dbReference>
<evidence type="ECO:0000256" key="8">
    <source>
        <dbReference type="ARBA" id="ARBA00022679"/>
    </source>
</evidence>
<dbReference type="UniPathway" id="UPA00143"/>
<keyword evidence="13 16" id="KW-0862">Zinc</keyword>
<evidence type="ECO:0000256" key="1">
    <source>
        <dbReference type="ARBA" id="ARBA00000900"/>
    </source>
</evidence>
<evidence type="ECO:0000256" key="11">
    <source>
        <dbReference type="ARBA" id="ARBA00022771"/>
    </source>
</evidence>
<dbReference type="GO" id="GO:0016567">
    <property type="term" value="P:protein ubiquitination"/>
    <property type="evidence" value="ECO:0007669"/>
    <property type="project" value="UniProtKB-UniPathway"/>
</dbReference>
<dbReference type="InterPro" id="IPR013083">
    <property type="entry name" value="Znf_RING/FYVE/PHD"/>
</dbReference>
<dbReference type="Gene3D" id="1.25.10.10">
    <property type="entry name" value="Leucine-rich Repeat Variant"/>
    <property type="match status" value="1"/>
</dbReference>
<dbReference type="RefSeq" id="XP_018335038.1">
    <property type="nucleotide sequence ID" value="XM_018479536.2"/>
</dbReference>
<dbReference type="CDD" id="cd16491">
    <property type="entry name" value="RING-CH-C4HC3_LTN1"/>
    <property type="match status" value="1"/>
</dbReference>
<dbReference type="SUPFAM" id="SSF57850">
    <property type="entry name" value="RING/U-box"/>
    <property type="match status" value="1"/>
</dbReference>
<keyword evidence="7" id="KW-0963">Cytoplasm</keyword>
<comment type="subcellular location">
    <subcellularLocation>
        <location evidence="2">Cytoplasm</location>
        <location evidence="2">Cytosol</location>
    </subcellularLocation>
</comment>
<dbReference type="Pfam" id="PF22958">
    <property type="entry name" value="Ltn1_1st"/>
    <property type="match status" value="1"/>
</dbReference>
<dbReference type="KEGG" id="apln:108743932"/>
<keyword evidence="19" id="KW-1185">Reference proteome</keyword>
<dbReference type="SUPFAM" id="SSF48371">
    <property type="entry name" value="ARM repeat"/>
    <property type="match status" value="1"/>
</dbReference>
<evidence type="ECO:0000256" key="3">
    <source>
        <dbReference type="ARBA" id="ARBA00004906"/>
    </source>
</evidence>
<comment type="function">
    <text evidence="16">E3 ubiquitin-protein ligase. Component of the ribosome quality control complex (RQC), a ribosome-associated complex that mediates ubiquitination and extraction of incompletely synthesized nascent chains for proteasomal degradation.</text>
</comment>
<evidence type="ECO:0000256" key="2">
    <source>
        <dbReference type="ARBA" id="ARBA00004514"/>
    </source>
</evidence>
<dbReference type="OrthoDB" id="6108at2759"/>
<feature type="region of interest" description="Disordered" evidence="17">
    <location>
        <begin position="1"/>
        <end position="22"/>
    </location>
</feature>
<dbReference type="Pfam" id="PF22999">
    <property type="entry name" value="LTN1_E3_ligase_6th"/>
    <property type="match status" value="1"/>
</dbReference>
<evidence type="ECO:0000256" key="16">
    <source>
        <dbReference type="RuleBase" id="RU367090"/>
    </source>
</evidence>